<dbReference type="KEGG" id="vg:77945249"/>
<feature type="region of interest" description="Disordered" evidence="1">
    <location>
        <begin position="1"/>
        <end position="50"/>
    </location>
</feature>
<organism evidence="2 3">
    <name type="scientific">Synechococcus phage S-N03</name>
    <dbReference type="NCBI Taxonomy" id="2718943"/>
    <lineage>
        <taxon>Viruses</taxon>
        <taxon>Duplodnaviria</taxon>
        <taxon>Heunggongvirae</taxon>
        <taxon>Uroviricota</taxon>
        <taxon>Caudoviricetes</taxon>
        <taxon>Pantevenvirales</taxon>
        <taxon>Kyanoviridae</taxon>
        <taxon>Huanghaivirus</taxon>
        <taxon>Huanghaivirus snothree</taxon>
    </lineage>
</organism>
<sequence length="50" mass="5670">MLHSNSGVSFHRDGHKLGDNNKRTSIGDGKRKRGSYKRQGKKRYRGQGRG</sequence>
<feature type="compositionally biased region" description="Basic residues" evidence="1">
    <location>
        <begin position="30"/>
        <end position="50"/>
    </location>
</feature>
<dbReference type="Proteomes" id="UP000502617">
    <property type="component" value="Segment"/>
</dbReference>
<protein>
    <submittedName>
        <fullName evidence="2">Uncharacterized protein</fullName>
    </submittedName>
</protein>
<evidence type="ECO:0000313" key="3">
    <source>
        <dbReference type="Proteomes" id="UP000502617"/>
    </source>
</evidence>
<accession>A0A6G8R5N8</accession>
<keyword evidence="3" id="KW-1185">Reference proteome</keyword>
<reference evidence="2 3" key="1">
    <citation type="submission" date="2020-03" db="EMBL/GenBank/DDBJ databases">
        <title>The Isolation and Genome Sequence of a Novel Cyanophage S-N03 from the Huanghai Sea, China.</title>
        <authorList>
            <person name="Jiang T."/>
        </authorList>
    </citation>
    <scope>NUCLEOTIDE SEQUENCE [LARGE SCALE GENOMIC DNA]</scope>
</reference>
<evidence type="ECO:0000256" key="1">
    <source>
        <dbReference type="SAM" id="MobiDB-lite"/>
    </source>
</evidence>
<dbReference type="EMBL" id="MT162466">
    <property type="protein sequence ID" value="QIN96715.1"/>
    <property type="molecule type" value="Genomic_DNA"/>
</dbReference>
<dbReference type="RefSeq" id="YP_010669095.1">
    <property type="nucleotide sequence ID" value="NC_070959.1"/>
</dbReference>
<feature type="compositionally biased region" description="Basic and acidic residues" evidence="1">
    <location>
        <begin position="10"/>
        <end position="22"/>
    </location>
</feature>
<evidence type="ECO:0000313" key="2">
    <source>
        <dbReference type="EMBL" id="QIN96715.1"/>
    </source>
</evidence>
<dbReference type="GeneID" id="77945249"/>
<proteinExistence type="predicted"/>
<name>A0A6G8R5N8_9CAUD</name>